<gene>
    <name evidence="9" type="ORF">ACFQMJ_16455</name>
</gene>
<dbReference type="Pfam" id="PF00528">
    <property type="entry name" value="BPD_transp_1"/>
    <property type="match status" value="1"/>
</dbReference>
<sequence length="285" mass="32636">MRAKSIRTRSFSFRKFRLAGFEIGLFLLILVYLFPFYIMITQAFKTAPETLHYPLRLPSTLYWDNIVQVWNLMKFDKVLWNTFYLTFLSVVGIAIVSGMCSFAIARRNTRGYGILYYAIVCGLLIPFYMTLSPLIKLMKDLNLMDNLTGLALAYVGRGIPFTVFLYVGFIRNIPGEIAESAVMDGCSPNRLYWSIYFPMLKHITSTSIILNALWIWNDFLFPLLTLHLPDKRTIPLAQYVFYGSYGTQWNLAFASYLLSMLPLVAAYFFLQKNIVEGIAAGAVKG</sequence>
<keyword evidence="6 7" id="KW-0472">Membrane</keyword>
<evidence type="ECO:0000256" key="3">
    <source>
        <dbReference type="ARBA" id="ARBA00022475"/>
    </source>
</evidence>
<dbReference type="PANTHER" id="PTHR43744:SF8">
    <property type="entry name" value="SN-GLYCEROL-3-PHOSPHATE TRANSPORT SYSTEM PERMEASE PROTEIN UGPE"/>
    <property type="match status" value="1"/>
</dbReference>
<evidence type="ECO:0000256" key="4">
    <source>
        <dbReference type="ARBA" id="ARBA00022692"/>
    </source>
</evidence>
<dbReference type="InterPro" id="IPR035906">
    <property type="entry name" value="MetI-like_sf"/>
</dbReference>
<evidence type="ECO:0000256" key="7">
    <source>
        <dbReference type="RuleBase" id="RU363032"/>
    </source>
</evidence>
<feature type="transmembrane region" description="Helical" evidence="7">
    <location>
        <begin position="151"/>
        <end position="170"/>
    </location>
</feature>
<comment type="similarity">
    <text evidence="7">Belongs to the binding-protein-dependent transport system permease family.</text>
</comment>
<keyword evidence="4 7" id="KW-0812">Transmembrane</keyword>
<keyword evidence="5 7" id="KW-1133">Transmembrane helix</keyword>
<accession>A0ABW2FDW7</accession>
<dbReference type="PANTHER" id="PTHR43744">
    <property type="entry name" value="ABC TRANSPORTER PERMEASE PROTEIN MG189-RELATED-RELATED"/>
    <property type="match status" value="1"/>
</dbReference>
<dbReference type="InterPro" id="IPR000515">
    <property type="entry name" value="MetI-like"/>
</dbReference>
<protein>
    <submittedName>
        <fullName evidence="9">Carbohydrate ABC transporter permease</fullName>
    </submittedName>
</protein>
<evidence type="ECO:0000256" key="6">
    <source>
        <dbReference type="ARBA" id="ARBA00023136"/>
    </source>
</evidence>
<evidence type="ECO:0000313" key="10">
    <source>
        <dbReference type="Proteomes" id="UP001596378"/>
    </source>
</evidence>
<feature type="transmembrane region" description="Helical" evidence="7">
    <location>
        <begin position="249"/>
        <end position="270"/>
    </location>
</feature>
<dbReference type="Gene3D" id="1.10.3720.10">
    <property type="entry name" value="MetI-like"/>
    <property type="match status" value="1"/>
</dbReference>
<proteinExistence type="inferred from homology"/>
<keyword evidence="10" id="KW-1185">Reference proteome</keyword>
<comment type="caution">
    <text evidence="9">The sequence shown here is derived from an EMBL/GenBank/DDBJ whole genome shotgun (WGS) entry which is preliminary data.</text>
</comment>
<keyword evidence="3" id="KW-1003">Cell membrane</keyword>
<feature type="transmembrane region" description="Helical" evidence="7">
    <location>
        <begin position="83"/>
        <end position="105"/>
    </location>
</feature>
<organism evidence="9 10">
    <name type="scientific">Cohnella cellulosilytica</name>
    <dbReference type="NCBI Taxonomy" id="986710"/>
    <lineage>
        <taxon>Bacteria</taxon>
        <taxon>Bacillati</taxon>
        <taxon>Bacillota</taxon>
        <taxon>Bacilli</taxon>
        <taxon>Bacillales</taxon>
        <taxon>Paenibacillaceae</taxon>
        <taxon>Cohnella</taxon>
    </lineage>
</organism>
<evidence type="ECO:0000259" key="8">
    <source>
        <dbReference type="PROSITE" id="PS50928"/>
    </source>
</evidence>
<feature type="domain" description="ABC transmembrane type-1" evidence="8">
    <location>
        <begin position="79"/>
        <end position="270"/>
    </location>
</feature>
<feature type="transmembrane region" description="Helical" evidence="7">
    <location>
        <begin position="191"/>
        <end position="216"/>
    </location>
</feature>
<evidence type="ECO:0000256" key="5">
    <source>
        <dbReference type="ARBA" id="ARBA00022989"/>
    </source>
</evidence>
<name>A0ABW2FDW7_9BACL</name>
<evidence type="ECO:0000313" key="9">
    <source>
        <dbReference type="EMBL" id="MFC7150120.1"/>
    </source>
</evidence>
<dbReference type="CDD" id="cd06261">
    <property type="entry name" value="TM_PBP2"/>
    <property type="match status" value="1"/>
</dbReference>
<keyword evidence="2 7" id="KW-0813">Transport</keyword>
<dbReference type="SUPFAM" id="SSF161098">
    <property type="entry name" value="MetI-like"/>
    <property type="match status" value="1"/>
</dbReference>
<evidence type="ECO:0000256" key="1">
    <source>
        <dbReference type="ARBA" id="ARBA00004651"/>
    </source>
</evidence>
<dbReference type="PROSITE" id="PS50928">
    <property type="entry name" value="ABC_TM1"/>
    <property type="match status" value="1"/>
</dbReference>
<dbReference type="EMBL" id="JBHTAI010000009">
    <property type="protein sequence ID" value="MFC7150120.1"/>
    <property type="molecule type" value="Genomic_DNA"/>
</dbReference>
<feature type="transmembrane region" description="Helical" evidence="7">
    <location>
        <begin position="21"/>
        <end position="40"/>
    </location>
</feature>
<feature type="transmembrane region" description="Helical" evidence="7">
    <location>
        <begin position="112"/>
        <end position="131"/>
    </location>
</feature>
<dbReference type="RefSeq" id="WP_378046103.1">
    <property type="nucleotide sequence ID" value="NZ_JBHMDN010000010.1"/>
</dbReference>
<comment type="subcellular location">
    <subcellularLocation>
        <location evidence="1 7">Cell membrane</location>
        <topology evidence="1 7">Multi-pass membrane protein</topology>
    </subcellularLocation>
</comment>
<reference evidence="10" key="1">
    <citation type="journal article" date="2019" name="Int. J. Syst. Evol. Microbiol.">
        <title>The Global Catalogue of Microorganisms (GCM) 10K type strain sequencing project: providing services to taxonomists for standard genome sequencing and annotation.</title>
        <authorList>
            <consortium name="The Broad Institute Genomics Platform"/>
            <consortium name="The Broad Institute Genome Sequencing Center for Infectious Disease"/>
            <person name="Wu L."/>
            <person name="Ma J."/>
        </authorList>
    </citation>
    <scope>NUCLEOTIDE SEQUENCE [LARGE SCALE GENOMIC DNA]</scope>
    <source>
        <strain evidence="10">KCTC 12907</strain>
    </source>
</reference>
<evidence type="ECO:0000256" key="2">
    <source>
        <dbReference type="ARBA" id="ARBA00022448"/>
    </source>
</evidence>
<dbReference type="Proteomes" id="UP001596378">
    <property type="component" value="Unassembled WGS sequence"/>
</dbReference>